<accession>A0AAP0EDY7</accession>
<evidence type="ECO:0000313" key="4">
    <source>
        <dbReference type="Proteomes" id="UP001417504"/>
    </source>
</evidence>
<feature type="signal peptide" evidence="2">
    <location>
        <begin position="1"/>
        <end position="16"/>
    </location>
</feature>
<proteinExistence type="predicted"/>
<gene>
    <name evidence="3" type="ORF">Sjap_024636</name>
</gene>
<keyword evidence="1" id="KW-0812">Transmembrane</keyword>
<feature type="transmembrane region" description="Helical" evidence="1">
    <location>
        <begin position="25"/>
        <end position="58"/>
    </location>
</feature>
<evidence type="ECO:0000313" key="3">
    <source>
        <dbReference type="EMBL" id="KAK9091459.1"/>
    </source>
</evidence>
<dbReference type="EMBL" id="JBBNAE010000010">
    <property type="protein sequence ID" value="KAK9091459.1"/>
    <property type="molecule type" value="Genomic_DNA"/>
</dbReference>
<evidence type="ECO:0008006" key="5">
    <source>
        <dbReference type="Google" id="ProtNLM"/>
    </source>
</evidence>
<protein>
    <recommendedName>
        <fullName evidence="5">Secreted peptide</fullName>
    </recommendedName>
</protein>
<keyword evidence="4" id="KW-1185">Reference proteome</keyword>
<sequence length="65" mass="6812">MLLFFLFFLGRISVAAVPACSTVGFAAFMAVPSLTTLGLCFLLLLLLAFCCANSIWLLSSFGGSG</sequence>
<evidence type="ECO:0000256" key="1">
    <source>
        <dbReference type="SAM" id="Phobius"/>
    </source>
</evidence>
<dbReference type="Proteomes" id="UP001417504">
    <property type="component" value="Unassembled WGS sequence"/>
</dbReference>
<organism evidence="3 4">
    <name type="scientific">Stephania japonica</name>
    <dbReference type="NCBI Taxonomy" id="461633"/>
    <lineage>
        <taxon>Eukaryota</taxon>
        <taxon>Viridiplantae</taxon>
        <taxon>Streptophyta</taxon>
        <taxon>Embryophyta</taxon>
        <taxon>Tracheophyta</taxon>
        <taxon>Spermatophyta</taxon>
        <taxon>Magnoliopsida</taxon>
        <taxon>Ranunculales</taxon>
        <taxon>Menispermaceae</taxon>
        <taxon>Menispermoideae</taxon>
        <taxon>Cissampelideae</taxon>
        <taxon>Stephania</taxon>
    </lineage>
</organism>
<name>A0AAP0EDY7_9MAGN</name>
<keyword evidence="1" id="KW-1133">Transmembrane helix</keyword>
<reference evidence="3 4" key="1">
    <citation type="submission" date="2024-01" db="EMBL/GenBank/DDBJ databases">
        <title>Genome assemblies of Stephania.</title>
        <authorList>
            <person name="Yang L."/>
        </authorList>
    </citation>
    <scope>NUCLEOTIDE SEQUENCE [LARGE SCALE GENOMIC DNA]</scope>
    <source>
        <strain evidence="3">QJT</strain>
        <tissue evidence="3">Leaf</tissue>
    </source>
</reference>
<keyword evidence="1" id="KW-0472">Membrane</keyword>
<keyword evidence="2" id="KW-0732">Signal</keyword>
<feature type="chain" id="PRO_5043002633" description="Secreted peptide" evidence="2">
    <location>
        <begin position="17"/>
        <end position="65"/>
    </location>
</feature>
<comment type="caution">
    <text evidence="3">The sequence shown here is derived from an EMBL/GenBank/DDBJ whole genome shotgun (WGS) entry which is preliminary data.</text>
</comment>
<dbReference type="AlphaFoldDB" id="A0AAP0EDY7"/>
<evidence type="ECO:0000256" key="2">
    <source>
        <dbReference type="SAM" id="SignalP"/>
    </source>
</evidence>